<dbReference type="EC" id="3.1.2.22" evidence="2"/>
<keyword evidence="5" id="KW-0378">Hydrolase</keyword>
<evidence type="ECO:0000256" key="5">
    <source>
        <dbReference type="ARBA" id="ARBA00022801"/>
    </source>
</evidence>
<proteinExistence type="inferred from homology"/>
<dbReference type="InterPro" id="IPR002472">
    <property type="entry name" value="Palm_thioest"/>
</dbReference>
<evidence type="ECO:0000256" key="3">
    <source>
        <dbReference type="ARBA" id="ARBA00014212"/>
    </source>
</evidence>
<organism evidence="9 10">
    <name type="scientific">Fasciola gigantica</name>
    <name type="common">Giant liver fluke</name>
    <dbReference type="NCBI Taxonomy" id="46835"/>
    <lineage>
        <taxon>Eukaryota</taxon>
        <taxon>Metazoa</taxon>
        <taxon>Spiralia</taxon>
        <taxon>Lophotrochozoa</taxon>
        <taxon>Platyhelminthes</taxon>
        <taxon>Trematoda</taxon>
        <taxon>Digenea</taxon>
        <taxon>Plagiorchiida</taxon>
        <taxon>Echinostomata</taxon>
        <taxon>Echinostomatoidea</taxon>
        <taxon>Fasciolidae</taxon>
        <taxon>Fasciola</taxon>
    </lineage>
</organism>
<evidence type="ECO:0000256" key="8">
    <source>
        <dbReference type="ARBA" id="ARBA00031934"/>
    </source>
</evidence>
<dbReference type="GO" id="GO:0005764">
    <property type="term" value="C:lysosome"/>
    <property type="evidence" value="ECO:0007669"/>
    <property type="project" value="TreeGrafter"/>
</dbReference>
<dbReference type="PRINTS" id="PR00414">
    <property type="entry name" value="PPTHIESTRASE"/>
</dbReference>
<name>A0A504YFA1_FASGI</name>
<evidence type="ECO:0000256" key="7">
    <source>
        <dbReference type="ARBA" id="ARBA00023180"/>
    </source>
</evidence>
<dbReference type="STRING" id="46835.A0A504YFA1"/>
<accession>A0A504YFA1</accession>
<comment type="caution">
    <text evidence="9">The sequence shown here is derived from an EMBL/GenBank/DDBJ whole genome shotgun (WGS) entry which is preliminary data.</text>
</comment>
<evidence type="ECO:0000313" key="9">
    <source>
        <dbReference type="EMBL" id="TPP56640.1"/>
    </source>
</evidence>
<keyword evidence="7" id="KW-0325">Glycoprotein</keyword>
<keyword evidence="10" id="KW-1185">Reference proteome</keyword>
<dbReference type="SUPFAM" id="SSF53474">
    <property type="entry name" value="alpha/beta-Hydrolases"/>
    <property type="match status" value="1"/>
</dbReference>
<dbReference type="InterPro" id="IPR029058">
    <property type="entry name" value="AB_hydrolase_fold"/>
</dbReference>
<dbReference type="Gene3D" id="3.40.50.1820">
    <property type="entry name" value="alpha/beta hydrolase"/>
    <property type="match status" value="1"/>
</dbReference>
<evidence type="ECO:0000313" key="10">
    <source>
        <dbReference type="Proteomes" id="UP000316759"/>
    </source>
</evidence>
<gene>
    <name evidence="9" type="ORF">FGIG_06989</name>
</gene>
<dbReference type="EMBL" id="SUNJ01014245">
    <property type="protein sequence ID" value="TPP56640.1"/>
    <property type="molecule type" value="Genomic_DNA"/>
</dbReference>
<reference evidence="9 10" key="1">
    <citation type="submission" date="2019-04" db="EMBL/GenBank/DDBJ databases">
        <title>Annotation for the trematode Fasciola gigantica.</title>
        <authorList>
            <person name="Choi Y.-J."/>
        </authorList>
    </citation>
    <scope>NUCLEOTIDE SEQUENCE [LARGE SCALE GENOMIC DNA]</scope>
    <source>
        <strain evidence="9">Uganda_cow_1</strain>
    </source>
</reference>
<dbReference type="PANTHER" id="PTHR11247">
    <property type="entry name" value="PALMITOYL-PROTEIN THIOESTERASE/DOLICHYLDIPHOSPHATASE 1"/>
    <property type="match status" value="1"/>
</dbReference>
<protein>
    <recommendedName>
        <fullName evidence="3">Palmitoyl-protein thioesterase 1</fullName>
        <ecNumber evidence="2">3.1.2.22</ecNumber>
    </recommendedName>
    <alternativeName>
        <fullName evidence="8">Palmitoyl-protein hydrolase 1</fullName>
    </alternativeName>
</protein>
<dbReference type="PANTHER" id="PTHR11247:SF8">
    <property type="entry name" value="PALMITOYL-PROTEIN THIOESTERASE 1"/>
    <property type="match status" value="1"/>
</dbReference>
<evidence type="ECO:0000256" key="2">
    <source>
        <dbReference type="ARBA" id="ARBA00012423"/>
    </source>
</evidence>
<keyword evidence="6" id="KW-1015">Disulfide bond</keyword>
<dbReference type="Proteomes" id="UP000316759">
    <property type="component" value="Unassembled WGS sequence"/>
</dbReference>
<keyword evidence="4" id="KW-0732">Signal</keyword>
<evidence type="ECO:0000256" key="1">
    <source>
        <dbReference type="ARBA" id="ARBA00010758"/>
    </source>
</evidence>
<evidence type="ECO:0000256" key="6">
    <source>
        <dbReference type="ARBA" id="ARBA00023157"/>
    </source>
</evidence>
<dbReference type="OrthoDB" id="10263094at2759"/>
<evidence type="ECO:0000256" key="4">
    <source>
        <dbReference type="ARBA" id="ARBA00022729"/>
    </source>
</evidence>
<dbReference type="Pfam" id="PF02089">
    <property type="entry name" value="Palm_thioest"/>
    <property type="match status" value="1"/>
</dbReference>
<sequence>MSFCEKVAGYITGSVKTSVHSISRRKLLRTVKRSLMDNLRREYVLRLMPDVENSFFMPINEQVSLVCQQLINDSRFSNGIHMVGLSQGGLFVRALVQRCPFRRVGAVVSIGGPQRGIYGFPRCPEQHIPFSCSFLRAILNYLAYSDKVQGSLVQAQYWHDPTREELYKEKSLFLSDINQEKKVNDTYRKHMELVDALVLVKFQNDTIVVPRESTWFGFYKTNSTDHLYELRESTLYSEDLLGLKKLDLSGKLHLLETPGEHLHFSLEWFKEKIVIPFLK</sequence>
<dbReference type="AlphaFoldDB" id="A0A504YFA1"/>
<comment type="similarity">
    <text evidence="1">Belongs to the palmitoyl-protein thioesterase family.</text>
</comment>
<dbReference type="GO" id="GO:0008474">
    <property type="term" value="F:palmitoyl-(protein) hydrolase activity"/>
    <property type="evidence" value="ECO:0007669"/>
    <property type="project" value="UniProtKB-EC"/>
</dbReference>